<proteinExistence type="inferred from homology"/>
<dbReference type="PANTHER" id="PTHR12788">
    <property type="entry name" value="PROTEIN-TYROSINE SULFOTRANSFERASE 2"/>
    <property type="match status" value="1"/>
</dbReference>
<reference evidence="6" key="1">
    <citation type="journal article" date="2021" name="Mol. Ecol. Resour.">
        <title>Apolygus lucorum genome provides insights into omnivorousness and mesophyll feeding.</title>
        <authorList>
            <person name="Liu Y."/>
            <person name="Liu H."/>
            <person name="Wang H."/>
            <person name="Huang T."/>
            <person name="Liu B."/>
            <person name="Yang B."/>
            <person name="Yin L."/>
            <person name="Li B."/>
            <person name="Zhang Y."/>
            <person name="Zhang S."/>
            <person name="Jiang F."/>
            <person name="Zhang X."/>
            <person name="Ren Y."/>
            <person name="Wang B."/>
            <person name="Wang S."/>
            <person name="Lu Y."/>
            <person name="Wu K."/>
            <person name="Fan W."/>
            <person name="Wang G."/>
        </authorList>
    </citation>
    <scope>NUCLEOTIDE SEQUENCE</scope>
    <source>
        <strain evidence="6">12Hb</strain>
    </source>
</reference>
<keyword evidence="3 5" id="KW-0808">Transferase</keyword>
<evidence type="ECO:0000313" key="6">
    <source>
        <dbReference type="EMBL" id="KAF6201290.1"/>
    </source>
</evidence>
<dbReference type="Proteomes" id="UP000466442">
    <property type="component" value="Unassembled WGS sequence"/>
</dbReference>
<protein>
    <recommendedName>
        <fullName evidence="2 5">Protein-tyrosine sulfotransferase</fullName>
        <ecNumber evidence="2 5">2.8.2.20</ecNumber>
    </recommendedName>
</protein>
<evidence type="ECO:0000256" key="5">
    <source>
        <dbReference type="RuleBase" id="RU365018"/>
    </source>
</evidence>
<comment type="caution">
    <text evidence="6">The sequence shown here is derived from an EMBL/GenBank/DDBJ whole genome shotgun (WGS) entry which is preliminary data.</text>
</comment>
<dbReference type="EC" id="2.8.2.20" evidence="2 5"/>
<dbReference type="GO" id="GO:0005794">
    <property type="term" value="C:Golgi apparatus"/>
    <property type="evidence" value="ECO:0007669"/>
    <property type="project" value="TreeGrafter"/>
</dbReference>
<dbReference type="EMBL" id="WIXP02000013">
    <property type="protein sequence ID" value="KAF6201290.1"/>
    <property type="molecule type" value="Genomic_DNA"/>
</dbReference>
<comment type="catalytic activity">
    <reaction evidence="4 5">
        <text>L-tyrosyl-[protein] + 3'-phosphoadenylyl sulfate = O-sulfo-L-tyrosine-[protein] + adenosine 3',5'-bisphosphate + H(+)</text>
        <dbReference type="Rhea" id="RHEA:16801"/>
        <dbReference type="Rhea" id="RHEA-COMP:10136"/>
        <dbReference type="Rhea" id="RHEA-COMP:11688"/>
        <dbReference type="ChEBI" id="CHEBI:15378"/>
        <dbReference type="ChEBI" id="CHEBI:46858"/>
        <dbReference type="ChEBI" id="CHEBI:58339"/>
        <dbReference type="ChEBI" id="CHEBI:58343"/>
        <dbReference type="ChEBI" id="CHEBI:65286"/>
        <dbReference type="EC" id="2.8.2.20"/>
    </reaction>
</comment>
<dbReference type="GO" id="GO:0008476">
    <property type="term" value="F:protein-tyrosine sulfotransferase activity"/>
    <property type="evidence" value="ECO:0007669"/>
    <property type="project" value="UniProtKB-EC"/>
</dbReference>
<evidence type="ECO:0000313" key="7">
    <source>
        <dbReference type="Proteomes" id="UP000466442"/>
    </source>
</evidence>
<dbReference type="Gene3D" id="3.40.50.300">
    <property type="entry name" value="P-loop containing nucleotide triphosphate hydrolases"/>
    <property type="match status" value="1"/>
</dbReference>
<dbReference type="OrthoDB" id="545675at2759"/>
<dbReference type="InterPro" id="IPR026634">
    <property type="entry name" value="TPST-like"/>
</dbReference>
<dbReference type="Pfam" id="PF13469">
    <property type="entry name" value="Sulfotransfer_3"/>
    <property type="match status" value="1"/>
</dbReference>
<dbReference type="SUPFAM" id="SSF52540">
    <property type="entry name" value="P-loop containing nucleoside triphosphate hydrolases"/>
    <property type="match status" value="1"/>
</dbReference>
<evidence type="ECO:0000256" key="3">
    <source>
        <dbReference type="ARBA" id="ARBA00022679"/>
    </source>
</evidence>
<keyword evidence="7" id="KW-1185">Reference proteome</keyword>
<sequence length="228" mass="26691">MSRRKRERKRLEEGGVDSEVFDNAVATFIFEILTRQVQPADNLCNVDHYAVRDAYTLSYMFPQSRFVMVVRDGRAVAHSKMPVNHTSTEFNSTLYEEHLQAWEDQTRDMLTGCLAVGRLYCLAVYYEHLFLHPIHALQRILTFLNIPFPRHYDERGFLFYDKMEEILVRGNNPKFQKQLTTWVQCAPKLAFKEGNATHLLSTFGYLQLGNPPDYQNLNQRAILSEMLY</sequence>
<dbReference type="PANTHER" id="PTHR12788:SF10">
    <property type="entry name" value="PROTEIN-TYROSINE SULFOTRANSFERASE"/>
    <property type="match status" value="1"/>
</dbReference>
<dbReference type="InterPro" id="IPR027417">
    <property type="entry name" value="P-loop_NTPase"/>
</dbReference>
<name>A0A6A4IWZ2_APOLU</name>
<gene>
    <name evidence="6" type="ORF">GE061_005737</name>
</gene>
<comment type="similarity">
    <text evidence="1 5">Belongs to the protein sulfotransferase family.</text>
</comment>
<accession>A0A6A4IWZ2</accession>
<evidence type="ECO:0000256" key="1">
    <source>
        <dbReference type="ARBA" id="ARBA00009988"/>
    </source>
</evidence>
<dbReference type="AlphaFoldDB" id="A0A6A4IWZ2"/>
<organism evidence="6 7">
    <name type="scientific">Apolygus lucorum</name>
    <name type="common">Small green plant bug</name>
    <name type="synonym">Lygocoris lucorum</name>
    <dbReference type="NCBI Taxonomy" id="248454"/>
    <lineage>
        <taxon>Eukaryota</taxon>
        <taxon>Metazoa</taxon>
        <taxon>Ecdysozoa</taxon>
        <taxon>Arthropoda</taxon>
        <taxon>Hexapoda</taxon>
        <taxon>Insecta</taxon>
        <taxon>Pterygota</taxon>
        <taxon>Neoptera</taxon>
        <taxon>Paraneoptera</taxon>
        <taxon>Hemiptera</taxon>
        <taxon>Heteroptera</taxon>
        <taxon>Panheteroptera</taxon>
        <taxon>Cimicomorpha</taxon>
        <taxon>Miridae</taxon>
        <taxon>Mirini</taxon>
        <taxon>Apolygus</taxon>
    </lineage>
</organism>
<comment type="function">
    <text evidence="5">Catalyzes the O-sulfation of tyrosine residues within acidic motifs of polypeptides, using 3'-phosphoadenylyl sulfate (PAPS) as cosubstrate.</text>
</comment>
<evidence type="ECO:0000256" key="2">
    <source>
        <dbReference type="ARBA" id="ARBA00013262"/>
    </source>
</evidence>
<evidence type="ECO:0000256" key="4">
    <source>
        <dbReference type="ARBA" id="ARBA00048460"/>
    </source>
</evidence>